<organism evidence="2 3">
    <name type="scientific">Companilactobacillus tucceti DSM 20183</name>
    <dbReference type="NCBI Taxonomy" id="1423811"/>
    <lineage>
        <taxon>Bacteria</taxon>
        <taxon>Bacillati</taxon>
        <taxon>Bacillota</taxon>
        <taxon>Bacilli</taxon>
        <taxon>Lactobacillales</taxon>
        <taxon>Lactobacillaceae</taxon>
        <taxon>Companilactobacillus</taxon>
    </lineage>
</organism>
<keyword evidence="1" id="KW-0812">Transmembrane</keyword>
<name>A0A0R1J8N9_9LACO</name>
<dbReference type="Proteomes" id="UP000050929">
    <property type="component" value="Unassembled WGS sequence"/>
</dbReference>
<gene>
    <name evidence="2" type="ORF">FC72_GL001855</name>
</gene>
<evidence type="ECO:0000313" key="2">
    <source>
        <dbReference type="EMBL" id="KRK64801.1"/>
    </source>
</evidence>
<dbReference type="OrthoDB" id="2311139at2"/>
<evidence type="ECO:0000313" key="3">
    <source>
        <dbReference type="Proteomes" id="UP000050929"/>
    </source>
</evidence>
<keyword evidence="1" id="KW-0472">Membrane</keyword>
<protein>
    <recommendedName>
        <fullName evidence="4">DUF3923 family protein</fullName>
    </recommendedName>
</protein>
<dbReference type="AlphaFoldDB" id="A0A0R1J8N9"/>
<keyword evidence="3" id="KW-1185">Reference proteome</keyword>
<keyword evidence="1" id="KW-1133">Transmembrane helix</keyword>
<dbReference type="RefSeq" id="WP_157051103.1">
    <property type="nucleotide sequence ID" value="NZ_AZDG01000007.1"/>
</dbReference>
<reference evidence="2 3" key="1">
    <citation type="journal article" date="2015" name="Genome Announc.">
        <title>Expanding the biotechnology potential of lactobacilli through comparative genomics of 213 strains and associated genera.</title>
        <authorList>
            <person name="Sun Z."/>
            <person name="Harris H.M."/>
            <person name="McCann A."/>
            <person name="Guo C."/>
            <person name="Argimon S."/>
            <person name="Zhang W."/>
            <person name="Yang X."/>
            <person name="Jeffery I.B."/>
            <person name="Cooney J.C."/>
            <person name="Kagawa T.F."/>
            <person name="Liu W."/>
            <person name="Song Y."/>
            <person name="Salvetti E."/>
            <person name="Wrobel A."/>
            <person name="Rasinkangas P."/>
            <person name="Parkhill J."/>
            <person name="Rea M.C."/>
            <person name="O'Sullivan O."/>
            <person name="Ritari J."/>
            <person name="Douillard F.P."/>
            <person name="Paul Ross R."/>
            <person name="Yang R."/>
            <person name="Briner A.E."/>
            <person name="Felis G.E."/>
            <person name="de Vos W.M."/>
            <person name="Barrangou R."/>
            <person name="Klaenhammer T.R."/>
            <person name="Caufield P.W."/>
            <person name="Cui Y."/>
            <person name="Zhang H."/>
            <person name="O'Toole P.W."/>
        </authorList>
    </citation>
    <scope>NUCLEOTIDE SEQUENCE [LARGE SCALE GENOMIC DNA]</scope>
    <source>
        <strain evidence="2 3">DSM 20183</strain>
    </source>
</reference>
<accession>A0A0R1J8N9</accession>
<dbReference type="PATRIC" id="fig|1423811.3.peg.1897"/>
<dbReference type="EMBL" id="AZDG01000007">
    <property type="protein sequence ID" value="KRK64801.1"/>
    <property type="molecule type" value="Genomic_DNA"/>
</dbReference>
<sequence length="72" mass="8146">MSKWRIFSLSWLVIFVIGAIIISAHSYTSVNNPSTLKLGGLFVWIGIFILISILQTVAYTIYNLLLHNKTPH</sequence>
<evidence type="ECO:0000256" key="1">
    <source>
        <dbReference type="SAM" id="Phobius"/>
    </source>
</evidence>
<comment type="caution">
    <text evidence="2">The sequence shown here is derived from an EMBL/GenBank/DDBJ whole genome shotgun (WGS) entry which is preliminary data.</text>
</comment>
<proteinExistence type="predicted"/>
<dbReference type="STRING" id="1423811.FC72_GL001855"/>
<feature type="transmembrane region" description="Helical" evidence="1">
    <location>
        <begin position="42"/>
        <end position="66"/>
    </location>
</feature>
<evidence type="ECO:0008006" key="4">
    <source>
        <dbReference type="Google" id="ProtNLM"/>
    </source>
</evidence>
<dbReference type="InterPro" id="IPR025037">
    <property type="entry name" value="DUF3923"/>
</dbReference>
<dbReference type="Pfam" id="PF13061">
    <property type="entry name" value="DUF3923"/>
    <property type="match status" value="1"/>
</dbReference>